<dbReference type="Proteomes" id="UP000094020">
    <property type="component" value="Chromosome 2"/>
</dbReference>
<gene>
    <name evidence="2" type="ORF">I206_06565</name>
    <name evidence="3" type="ORF">I206_101463</name>
</gene>
<reference evidence="3" key="4">
    <citation type="submission" date="2024-02" db="EMBL/GenBank/DDBJ databases">
        <title>Comparative genomics of Cryptococcus and Kwoniella reveals pathogenesis evolution and contrasting modes of karyotype evolution via chromosome fusion or intercentromeric recombination.</title>
        <authorList>
            <person name="Coelho M.A."/>
            <person name="David-Palma M."/>
            <person name="Shea T."/>
            <person name="Bowers K."/>
            <person name="McGinley-Smith S."/>
            <person name="Mohammad A.W."/>
            <person name="Gnirke A."/>
            <person name="Yurkov A.M."/>
            <person name="Nowrousian M."/>
            <person name="Sun S."/>
            <person name="Cuomo C.A."/>
            <person name="Heitman J."/>
        </authorList>
    </citation>
    <scope>NUCLEOTIDE SEQUENCE</scope>
    <source>
        <strain evidence="3">CBS 10737</strain>
    </source>
</reference>
<keyword evidence="4" id="KW-1185">Reference proteome</keyword>
<feature type="region of interest" description="Disordered" evidence="1">
    <location>
        <begin position="1"/>
        <end position="55"/>
    </location>
</feature>
<evidence type="ECO:0000313" key="3">
    <source>
        <dbReference type="EMBL" id="WWC67554.1"/>
    </source>
</evidence>
<protein>
    <submittedName>
        <fullName evidence="3">UPF0390 protein</fullName>
    </submittedName>
</protein>
<evidence type="ECO:0000313" key="2">
    <source>
        <dbReference type="EMBL" id="OCF47660.1"/>
    </source>
</evidence>
<dbReference type="AlphaFoldDB" id="A0A1B9HWM7"/>
<evidence type="ECO:0000313" key="4">
    <source>
        <dbReference type="Proteomes" id="UP000094020"/>
    </source>
</evidence>
<proteinExistence type="predicted"/>
<dbReference type="EMBL" id="KV700116">
    <property type="protein sequence ID" value="OCF47660.1"/>
    <property type="molecule type" value="Genomic_DNA"/>
</dbReference>
<dbReference type="EMBL" id="CP144520">
    <property type="protein sequence ID" value="WWC67554.1"/>
    <property type="molecule type" value="Genomic_DNA"/>
</dbReference>
<accession>A0A1B9HWM7</accession>
<reference evidence="3" key="2">
    <citation type="submission" date="2013-07" db="EMBL/GenBank/DDBJ databases">
        <authorList>
            <consortium name="The Broad Institute Genome Sequencing Platform"/>
            <person name="Cuomo C."/>
            <person name="Litvintseva A."/>
            <person name="Chen Y."/>
            <person name="Heitman J."/>
            <person name="Sun S."/>
            <person name="Springer D."/>
            <person name="Dromer F."/>
            <person name="Young S.K."/>
            <person name="Zeng Q."/>
            <person name="Gargeya S."/>
            <person name="Fitzgerald M."/>
            <person name="Abouelleil A."/>
            <person name="Alvarado L."/>
            <person name="Berlin A.M."/>
            <person name="Chapman S.B."/>
            <person name="Dewar J."/>
            <person name="Goldberg J."/>
            <person name="Griggs A."/>
            <person name="Gujja S."/>
            <person name="Hansen M."/>
            <person name="Howarth C."/>
            <person name="Imamovic A."/>
            <person name="Larimer J."/>
            <person name="McCowan C."/>
            <person name="Murphy C."/>
            <person name="Pearson M."/>
            <person name="Priest M."/>
            <person name="Roberts A."/>
            <person name="Saif S."/>
            <person name="Shea T."/>
            <person name="Sykes S."/>
            <person name="Wortman J."/>
            <person name="Nusbaum C."/>
            <person name="Birren B."/>
        </authorList>
    </citation>
    <scope>NUCLEOTIDE SEQUENCE</scope>
    <source>
        <strain evidence="3">CBS 10737</strain>
    </source>
</reference>
<reference evidence="2" key="1">
    <citation type="submission" date="2013-07" db="EMBL/GenBank/DDBJ databases">
        <title>The Genome Sequence of Cryptococcus pinus CBS10737.</title>
        <authorList>
            <consortium name="The Broad Institute Genome Sequencing Platform"/>
            <person name="Cuomo C."/>
            <person name="Litvintseva A."/>
            <person name="Chen Y."/>
            <person name="Heitman J."/>
            <person name="Sun S."/>
            <person name="Springer D."/>
            <person name="Dromer F."/>
            <person name="Young S.K."/>
            <person name="Zeng Q."/>
            <person name="Gargeya S."/>
            <person name="Fitzgerald M."/>
            <person name="Abouelleil A."/>
            <person name="Alvarado L."/>
            <person name="Berlin A.M."/>
            <person name="Chapman S.B."/>
            <person name="Dewar J."/>
            <person name="Goldberg J."/>
            <person name="Griggs A."/>
            <person name="Gujja S."/>
            <person name="Hansen M."/>
            <person name="Howarth C."/>
            <person name="Imamovic A."/>
            <person name="Larimer J."/>
            <person name="McCowan C."/>
            <person name="Murphy C."/>
            <person name="Pearson M."/>
            <person name="Priest M."/>
            <person name="Roberts A."/>
            <person name="Saif S."/>
            <person name="Shea T."/>
            <person name="Sykes S."/>
            <person name="Wortman J."/>
            <person name="Nusbaum C."/>
            <person name="Birren B."/>
        </authorList>
    </citation>
    <scope>NUCLEOTIDE SEQUENCE [LARGE SCALE GENOMIC DNA]</scope>
    <source>
        <strain evidence="2">CBS 10737</strain>
    </source>
</reference>
<sequence length="95" mass="9940">MAQGSSKNIKTKGKSVGSSKKNSGKTKPGRRDIAPKDKARIAERSQKKKLSSTINNNIEKQMVNAASAGKLTIMRNIGDLEAGAGKDGSKGKGKA</sequence>
<reference evidence="2" key="3">
    <citation type="submission" date="2016-07" db="EMBL/GenBank/DDBJ databases">
        <title>Evolution of pathogenesis and genome organization in the Tremellales.</title>
        <authorList>
            <person name="Cuomo C."/>
            <person name="Litvintseva A."/>
            <person name="Heitman J."/>
            <person name="Chen Y."/>
            <person name="Sun S."/>
            <person name="Springer D."/>
            <person name="Dromer F."/>
            <person name="Young S."/>
            <person name="Zeng Q."/>
            <person name="Chapman S."/>
            <person name="Gujja S."/>
            <person name="Saif S."/>
            <person name="Birren B."/>
        </authorList>
    </citation>
    <scope>NUCLEOTIDE SEQUENCE</scope>
    <source>
        <strain evidence="2">CBS 10737</strain>
    </source>
</reference>
<dbReference type="RefSeq" id="XP_019008879.1">
    <property type="nucleotide sequence ID" value="XM_019158266.1"/>
</dbReference>
<name>A0A1B9HWM7_9TREE</name>
<dbReference type="STRING" id="1296096.A0A1B9HWM7"/>
<organism evidence="2">
    <name type="scientific">Kwoniella pini CBS 10737</name>
    <dbReference type="NCBI Taxonomy" id="1296096"/>
    <lineage>
        <taxon>Eukaryota</taxon>
        <taxon>Fungi</taxon>
        <taxon>Dikarya</taxon>
        <taxon>Basidiomycota</taxon>
        <taxon>Agaricomycotina</taxon>
        <taxon>Tremellomycetes</taxon>
        <taxon>Tremellales</taxon>
        <taxon>Cryptococcaceae</taxon>
        <taxon>Kwoniella</taxon>
    </lineage>
</organism>
<dbReference type="OrthoDB" id="5239630at2759"/>
<dbReference type="InterPro" id="IPR019034">
    <property type="entry name" value="UPF0390"/>
</dbReference>
<dbReference type="KEGG" id="kpin:30174934"/>
<evidence type="ECO:0000256" key="1">
    <source>
        <dbReference type="SAM" id="MobiDB-lite"/>
    </source>
</evidence>
<feature type="compositionally biased region" description="Basic and acidic residues" evidence="1">
    <location>
        <begin position="29"/>
        <end position="45"/>
    </location>
</feature>
<dbReference type="GeneID" id="30174934"/>
<dbReference type="Pfam" id="PF09495">
    <property type="entry name" value="DUF2462"/>
    <property type="match status" value="1"/>
</dbReference>